<reference evidence="3" key="1">
    <citation type="submission" date="2015-02" db="EMBL/GenBank/DDBJ databases">
        <title>Genome sequencing for Strongylocentrotus purpuratus.</title>
        <authorList>
            <person name="Murali S."/>
            <person name="Liu Y."/>
            <person name="Vee V."/>
            <person name="English A."/>
            <person name="Wang M."/>
            <person name="Skinner E."/>
            <person name="Han Y."/>
            <person name="Muzny D.M."/>
            <person name="Worley K.C."/>
            <person name="Gibbs R.A."/>
        </authorList>
    </citation>
    <scope>NUCLEOTIDE SEQUENCE</scope>
</reference>
<name>A0A7M7MXD8_STRPU</name>
<dbReference type="GeneID" id="580071"/>
<feature type="compositionally biased region" description="Basic and acidic residues" evidence="1">
    <location>
        <begin position="263"/>
        <end position="287"/>
    </location>
</feature>
<dbReference type="PANTHER" id="PTHR16022">
    <property type="entry name" value="WD REPEAT DOMAIN 60"/>
    <property type="match status" value="1"/>
</dbReference>
<keyword evidence="3" id="KW-1185">Reference proteome</keyword>
<feature type="compositionally biased region" description="Basic and acidic residues" evidence="1">
    <location>
        <begin position="359"/>
        <end position="371"/>
    </location>
</feature>
<sequence length="990" mass="113837">MPGKSKEDTWGAKELTESIKEARSSGKSRHKDKDRDKEREKPRDKDRERHRDKDRDKDSHRDKEHERKRDKDRDRQKEKDKDRERRKDREGESSKEKDRERRKDREKDSSKDKDRREKDRDGRKEREKESSKEKDRGEKDRSKHREKEKDRDREKKERSHRDNKESAERTDSGKKERHRDRDEKKREREKESGSRDGDKSSTKDGDRDKRREEKRHRDKDRERRKEKESNDSDRERRKHRDKDGSADRRKREKSGERKHRKEHKEEKGRSKSEHKNGQDERHEKKREDEDDVGEEILKVSDQKEQQMEESNQDDGYEDDFEDYDDDFEDDDDEDEEGDKDPVMASEIDNLRRAMAAENEALRRSAESRDSRSQQSSASTRPSTSRTGRTFINFVAAKQRQISDQVSQRTKKRGQELMNLIDLDTTGFDLFDMPPVREYDRYIASFGRSNTKQAFVQCNDDNLDRDVQTEEIDTSERWTQHPQDGAAATGGSNSKEEDDELPVEREMNSLRYNRFMEKATQLFIVLLDEELANRVGGKLESNKRSIVFSDGYTLMNTGTPILQGRSINRVVIHPVQTNLIITMHSMPKADVMNIDDKDLKVMEKAGLTNRGLMCVWNVNEPSRPQKILVLKSMPTTCAFSPSKATMAFCGTADGSVCVWDLREPSSMHLKCEFGWGHIMVRVPTYSTEAGSPDESHHSRVVAMQPIVSADDAQKATSKSNFGDDSVGFSFQLATVDEKGTISFWVVIEIDKPDDAGSESDLGLVPGGRIKLIKSSSIQLQIPLRELGSIYQLKVTDMQLLPSNPNHFFVATDAGFISHGARNTERVSPKYFWVNDGVPVGVKCIDFSPFDLPCFLAASGDGSVQLFSIERGTPLVSWPNSTQGMAIVAISWSRSRPSVFYVMDITSKVYVWELLENDSGPVKTEQFTRGRLSALALANDHAATGWGVAGRKPEMIITDEMGSLDVHLLNSRFSTATASELDSFSDLLEQLI</sequence>
<feature type="compositionally biased region" description="Low complexity" evidence="1">
    <location>
        <begin position="372"/>
        <end position="388"/>
    </location>
</feature>
<organism evidence="2 3">
    <name type="scientific">Strongylocentrotus purpuratus</name>
    <name type="common">Purple sea urchin</name>
    <dbReference type="NCBI Taxonomy" id="7668"/>
    <lineage>
        <taxon>Eukaryota</taxon>
        <taxon>Metazoa</taxon>
        <taxon>Echinodermata</taxon>
        <taxon>Eleutherozoa</taxon>
        <taxon>Echinozoa</taxon>
        <taxon>Echinoidea</taxon>
        <taxon>Euechinoidea</taxon>
        <taxon>Echinacea</taxon>
        <taxon>Camarodonta</taxon>
        <taxon>Echinidea</taxon>
        <taxon>Strongylocentrotidae</taxon>
        <taxon>Strongylocentrotus</taxon>
    </lineage>
</organism>
<dbReference type="InterPro" id="IPR036322">
    <property type="entry name" value="WD40_repeat_dom_sf"/>
</dbReference>
<protein>
    <recommendedName>
        <fullName evidence="4">WD repeat-containing protein 60</fullName>
    </recommendedName>
</protein>
<feature type="compositionally biased region" description="Basic and acidic residues" evidence="1">
    <location>
        <begin position="31"/>
        <end position="211"/>
    </location>
</feature>
<evidence type="ECO:0000256" key="1">
    <source>
        <dbReference type="SAM" id="MobiDB-lite"/>
    </source>
</evidence>
<feature type="region of interest" description="Disordered" evidence="1">
    <location>
        <begin position="1"/>
        <end position="388"/>
    </location>
</feature>
<feature type="compositionally biased region" description="Basic and acidic residues" evidence="1">
    <location>
        <begin position="295"/>
        <end position="306"/>
    </location>
</feature>
<dbReference type="GO" id="GO:0045504">
    <property type="term" value="F:dynein heavy chain binding"/>
    <property type="evidence" value="ECO:0007669"/>
    <property type="project" value="InterPro"/>
</dbReference>
<dbReference type="CTD" id="420452"/>
<feature type="compositionally biased region" description="Acidic residues" evidence="1">
    <location>
        <begin position="310"/>
        <end position="338"/>
    </location>
</feature>
<dbReference type="GO" id="GO:0045503">
    <property type="term" value="F:dynein light chain binding"/>
    <property type="evidence" value="ECO:0007669"/>
    <property type="project" value="InterPro"/>
</dbReference>
<dbReference type="GO" id="GO:0005929">
    <property type="term" value="C:cilium"/>
    <property type="evidence" value="ECO:0007669"/>
    <property type="project" value="GOC"/>
</dbReference>
<dbReference type="SMART" id="SM00320">
    <property type="entry name" value="WD40"/>
    <property type="match status" value="3"/>
</dbReference>
<evidence type="ECO:0000313" key="3">
    <source>
        <dbReference type="Proteomes" id="UP000007110"/>
    </source>
</evidence>
<dbReference type="InterPro" id="IPR015943">
    <property type="entry name" value="WD40/YVTN_repeat-like_dom_sf"/>
</dbReference>
<dbReference type="GO" id="GO:0042073">
    <property type="term" value="P:intraciliary transport"/>
    <property type="evidence" value="ECO:0007669"/>
    <property type="project" value="InterPro"/>
</dbReference>
<evidence type="ECO:0008006" key="4">
    <source>
        <dbReference type="Google" id="ProtNLM"/>
    </source>
</evidence>
<dbReference type="SUPFAM" id="SSF50978">
    <property type="entry name" value="WD40 repeat-like"/>
    <property type="match status" value="1"/>
</dbReference>
<evidence type="ECO:0000313" key="2">
    <source>
        <dbReference type="EnsemblMetazoa" id="XP_030827895"/>
    </source>
</evidence>
<dbReference type="EnsemblMetazoa" id="XM_030972035">
    <property type="protein sequence ID" value="XP_030827895"/>
    <property type="gene ID" value="LOC580071"/>
</dbReference>
<dbReference type="InterPro" id="IPR042505">
    <property type="entry name" value="DYNC2I1"/>
</dbReference>
<feature type="compositionally biased region" description="Basic and acidic residues" evidence="1">
    <location>
        <begin position="1"/>
        <end position="24"/>
    </location>
</feature>
<dbReference type="Proteomes" id="UP000007110">
    <property type="component" value="Unassembled WGS sequence"/>
</dbReference>
<dbReference type="InterPro" id="IPR001680">
    <property type="entry name" value="WD40_rpt"/>
</dbReference>
<dbReference type="GO" id="GO:0005868">
    <property type="term" value="C:cytoplasmic dynein complex"/>
    <property type="evidence" value="ECO:0007669"/>
    <property type="project" value="InterPro"/>
</dbReference>
<dbReference type="Gene3D" id="2.130.10.10">
    <property type="entry name" value="YVTN repeat-like/Quinoprotein amine dehydrogenase"/>
    <property type="match status" value="2"/>
</dbReference>
<dbReference type="PANTHER" id="PTHR16022:SF0">
    <property type="entry name" value="CYTOPLASMIC DYNEIN 2 INTERMEDIATE CHAIN 1"/>
    <property type="match status" value="1"/>
</dbReference>
<accession>A0A7M7MXD8</accession>
<proteinExistence type="predicted"/>
<feature type="compositionally biased region" description="Basic and acidic residues" evidence="1">
    <location>
        <begin position="219"/>
        <end position="255"/>
    </location>
</feature>
<dbReference type="RefSeq" id="XP_030827895.1">
    <property type="nucleotide sequence ID" value="XM_030972035.1"/>
</dbReference>
<feature type="region of interest" description="Disordered" evidence="1">
    <location>
        <begin position="470"/>
        <end position="502"/>
    </location>
</feature>
<dbReference type="AlphaFoldDB" id="A0A7M7MXD8"/>
<reference evidence="2" key="2">
    <citation type="submission" date="2021-01" db="UniProtKB">
        <authorList>
            <consortium name="EnsemblMetazoa"/>
        </authorList>
    </citation>
    <scope>IDENTIFICATION</scope>
</reference>